<dbReference type="InterPro" id="IPR036388">
    <property type="entry name" value="WH-like_DNA-bd_sf"/>
</dbReference>
<dbReference type="InterPro" id="IPR018356">
    <property type="entry name" value="Tscrpt_reg_HTH_DeoR_CS"/>
</dbReference>
<reference evidence="6" key="1">
    <citation type="journal article" date="2019" name="Int. J. Syst. Evol. Microbiol.">
        <title>The Global Catalogue of Microorganisms (GCM) 10K type strain sequencing project: providing services to taxonomists for standard genome sequencing and annotation.</title>
        <authorList>
            <consortium name="The Broad Institute Genomics Platform"/>
            <consortium name="The Broad Institute Genome Sequencing Center for Infectious Disease"/>
            <person name="Wu L."/>
            <person name="Ma J."/>
        </authorList>
    </citation>
    <scope>NUCLEOTIDE SEQUENCE [LARGE SCALE GENOMIC DNA]</scope>
    <source>
        <strain evidence="6">CGMCC 1.12942</strain>
    </source>
</reference>
<dbReference type="SMART" id="SM00420">
    <property type="entry name" value="HTH_DEOR"/>
    <property type="match status" value="1"/>
</dbReference>
<dbReference type="InterPro" id="IPR013196">
    <property type="entry name" value="HTH_11"/>
</dbReference>
<comment type="caution">
    <text evidence="5">The sequence shown here is derived from an EMBL/GenBank/DDBJ whole genome shotgun (WGS) entry which is preliminary data.</text>
</comment>
<keyword evidence="1" id="KW-0805">Transcription regulation</keyword>
<protein>
    <submittedName>
        <fullName evidence="5">Helix-turn-helix transcriptional regulator</fullName>
    </submittedName>
</protein>
<accession>A0ABW2RQB8</accession>
<evidence type="ECO:0000256" key="3">
    <source>
        <dbReference type="ARBA" id="ARBA00023163"/>
    </source>
</evidence>
<dbReference type="PANTHER" id="PTHR34580">
    <property type="match status" value="1"/>
</dbReference>
<sequence length="74" mass="8420">MRADRLLSILLFLQQRGKMTSKELAQALEVSERTIHRDMDALTTAGIPIVADRGKAGGWRLLDPFRSNNRVEQR</sequence>
<dbReference type="EMBL" id="JBHTBW010000081">
    <property type="protein sequence ID" value="MFC7443193.1"/>
    <property type="molecule type" value="Genomic_DNA"/>
</dbReference>
<evidence type="ECO:0000256" key="1">
    <source>
        <dbReference type="ARBA" id="ARBA00023015"/>
    </source>
</evidence>
<dbReference type="InterPro" id="IPR051534">
    <property type="entry name" value="CBASS_pafABC_assoc_protein"/>
</dbReference>
<organism evidence="5 6">
    <name type="scientific">Laceyella putida</name>
    <dbReference type="NCBI Taxonomy" id="110101"/>
    <lineage>
        <taxon>Bacteria</taxon>
        <taxon>Bacillati</taxon>
        <taxon>Bacillota</taxon>
        <taxon>Bacilli</taxon>
        <taxon>Bacillales</taxon>
        <taxon>Thermoactinomycetaceae</taxon>
        <taxon>Laceyella</taxon>
    </lineage>
</organism>
<dbReference type="PROSITE" id="PS00894">
    <property type="entry name" value="HTH_DEOR_1"/>
    <property type="match status" value="1"/>
</dbReference>
<dbReference type="Pfam" id="PF08279">
    <property type="entry name" value="HTH_11"/>
    <property type="match status" value="1"/>
</dbReference>
<keyword evidence="6" id="KW-1185">Reference proteome</keyword>
<dbReference type="Proteomes" id="UP001596500">
    <property type="component" value="Unassembled WGS sequence"/>
</dbReference>
<feature type="domain" description="HTH deoR-type" evidence="4">
    <location>
        <begin position="2"/>
        <end position="57"/>
    </location>
</feature>
<dbReference type="PANTHER" id="PTHR34580:SF1">
    <property type="entry name" value="PROTEIN PAFC"/>
    <property type="match status" value="1"/>
</dbReference>
<evidence type="ECO:0000313" key="6">
    <source>
        <dbReference type="Proteomes" id="UP001596500"/>
    </source>
</evidence>
<dbReference type="PROSITE" id="PS51000">
    <property type="entry name" value="HTH_DEOR_2"/>
    <property type="match status" value="1"/>
</dbReference>
<proteinExistence type="predicted"/>
<evidence type="ECO:0000256" key="2">
    <source>
        <dbReference type="ARBA" id="ARBA00023125"/>
    </source>
</evidence>
<dbReference type="SUPFAM" id="SSF46785">
    <property type="entry name" value="Winged helix' DNA-binding domain"/>
    <property type="match status" value="1"/>
</dbReference>
<evidence type="ECO:0000259" key="4">
    <source>
        <dbReference type="PROSITE" id="PS51000"/>
    </source>
</evidence>
<dbReference type="InterPro" id="IPR001034">
    <property type="entry name" value="DeoR_HTH"/>
</dbReference>
<dbReference type="InterPro" id="IPR036390">
    <property type="entry name" value="WH_DNA-bd_sf"/>
</dbReference>
<dbReference type="RefSeq" id="WP_379867520.1">
    <property type="nucleotide sequence ID" value="NZ_JBHTBW010000081.1"/>
</dbReference>
<evidence type="ECO:0000313" key="5">
    <source>
        <dbReference type="EMBL" id="MFC7443193.1"/>
    </source>
</evidence>
<keyword evidence="2" id="KW-0238">DNA-binding</keyword>
<name>A0ABW2RQB8_9BACL</name>
<dbReference type="Gene3D" id="1.10.10.10">
    <property type="entry name" value="Winged helix-like DNA-binding domain superfamily/Winged helix DNA-binding domain"/>
    <property type="match status" value="1"/>
</dbReference>
<keyword evidence="3" id="KW-0804">Transcription</keyword>
<gene>
    <name evidence="5" type="ORF">ACFQNG_19180</name>
</gene>